<feature type="compositionally biased region" description="Polar residues" evidence="5">
    <location>
        <begin position="629"/>
        <end position="649"/>
    </location>
</feature>
<gene>
    <name evidence="8" type="ORF">GCM10007116_10680</name>
</gene>
<dbReference type="GO" id="GO:0046872">
    <property type="term" value="F:metal ion binding"/>
    <property type="evidence" value="ECO:0007669"/>
    <property type="project" value="UniProtKB-KW"/>
</dbReference>
<dbReference type="InterPro" id="IPR036136">
    <property type="entry name" value="Nit/Sulf_reduc_fer-like_dom_sf"/>
</dbReference>
<dbReference type="SUPFAM" id="SSF56014">
    <property type="entry name" value="Nitrite and sulphite reductase 4Fe-4S domain-like"/>
    <property type="match status" value="2"/>
</dbReference>
<dbReference type="Proteomes" id="UP000616143">
    <property type="component" value="Unassembled WGS sequence"/>
</dbReference>
<reference evidence="8" key="1">
    <citation type="journal article" date="2014" name="Int. J. Syst. Evol. Microbiol.">
        <title>Complete genome sequence of Corynebacterium casei LMG S-19264T (=DSM 44701T), isolated from a smear-ripened cheese.</title>
        <authorList>
            <consortium name="US DOE Joint Genome Institute (JGI-PGF)"/>
            <person name="Walter F."/>
            <person name="Albersmeier A."/>
            <person name="Kalinowski J."/>
            <person name="Ruckert C."/>
        </authorList>
    </citation>
    <scope>NUCLEOTIDE SEQUENCE</scope>
    <source>
        <strain evidence="8">JCM 31740</strain>
    </source>
</reference>
<dbReference type="AlphaFoldDB" id="A0A830H465"/>
<dbReference type="PANTHER" id="PTHR11493:SF54">
    <property type="entry name" value="ANAEROBIC SULFITE REDUCTASE SUBUNIT C"/>
    <property type="match status" value="1"/>
</dbReference>
<keyword evidence="2" id="KW-0479">Metal-binding</keyword>
<dbReference type="GO" id="GO:0020037">
    <property type="term" value="F:heme binding"/>
    <property type="evidence" value="ECO:0007669"/>
    <property type="project" value="InterPro"/>
</dbReference>
<dbReference type="SUPFAM" id="SSF55124">
    <property type="entry name" value="Nitrite/Sulfite reductase N-terminal domain-like"/>
    <property type="match status" value="2"/>
</dbReference>
<sequence>MEGVNPKFKTDPSEYSEVERVKISTRGMRIDGVDAYSKLRDQGRDDVESEAVDVLKSCGIYLEFNRDKVKRGADRDYIYMVRVAIPGGGPITPTQWRVIDSLADRYTVSDAYTGEPRPSIKLTTRQDVQFHHVRKTDLVPLVRELASAGVFPLNGCGDNVRNTSACPFSRYSKVFDANSLARDIANYFKLPTTAFVQIFELPQTSRLEERPPEGSFSYPDNLLPRKFKIGVSALLNDGERLVGDDCVEVLTNDVGVVPVTEDGKVKGFNVYVGGSQGESNAFPTFSAMAVPLAYAGSRDELFSVLDAVVTVQSEWGDRKNRHWARLKYLVYLMGIRWLRQRVGEVMGHELTSPVEIELGERVNHLGWAKQESNGRFCFGIFVENGRVIDGPNGRIKTMIRYIMDKYEEDGIEALITSQQHLLICNIPKDRMAEFEGDLRTFGYGYRCGRPYSRLRVNSIACVGFPTCKLSFTDSERFEPKLIDVLEEKWGDLAESIGVSGCVAQCSRPATRAIGWVGSGYELYMLKLGGTTDGRHQGEPLIDYETGEVYLYQVPAGEVWKVCDALIEFYVKYRGPEEVDGSMGYFFRRVGTRKVIEWLKSHPKTRHLMAPKKVQSKLLGYAELRRARESLQSSPQSGRTSVAPSTLSHA</sequence>
<dbReference type="InterPro" id="IPR006067">
    <property type="entry name" value="NO2/SO3_Rdtase_4Fe4S_dom"/>
</dbReference>
<organism evidence="8 9">
    <name type="scientific">Sulfodiicoccus acidiphilus</name>
    <dbReference type="NCBI Taxonomy" id="1670455"/>
    <lineage>
        <taxon>Archaea</taxon>
        <taxon>Thermoproteota</taxon>
        <taxon>Thermoprotei</taxon>
        <taxon>Sulfolobales</taxon>
        <taxon>Sulfolobaceae</taxon>
        <taxon>Sulfodiicoccus</taxon>
    </lineage>
</organism>
<evidence type="ECO:0000313" key="9">
    <source>
        <dbReference type="Proteomes" id="UP000616143"/>
    </source>
</evidence>
<dbReference type="RefSeq" id="WP_188848470.1">
    <property type="nucleotide sequence ID" value="NZ_BMQS01000008.1"/>
</dbReference>
<keyword evidence="1" id="KW-0004">4Fe-4S</keyword>
<keyword evidence="3" id="KW-0408">Iron</keyword>
<dbReference type="Pfam" id="PF01077">
    <property type="entry name" value="NIR_SIR"/>
    <property type="match status" value="1"/>
</dbReference>
<evidence type="ECO:0000259" key="6">
    <source>
        <dbReference type="Pfam" id="PF01077"/>
    </source>
</evidence>
<evidence type="ECO:0000256" key="4">
    <source>
        <dbReference type="ARBA" id="ARBA00023014"/>
    </source>
</evidence>
<name>A0A830H465_9CREN</name>
<protein>
    <submittedName>
        <fullName evidence="8">Nitrite reductase</fullName>
    </submittedName>
</protein>
<evidence type="ECO:0000256" key="3">
    <source>
        <dbReference type="ARBA" id="ARBA00023004"/>
    </source>
</evidence>
<dbReference type="InterPro" id="IPR045854">
    <property type="entry name" value="NO2/SO3_Rdtase_4Fe4S_sf"/>
</dbReference>
<comment type="caution">
    <text evidence="8">The sequence shown here is derived from an EMBL/GenBank/DDBJ whole genome shotgun (WGS) entry which is preliminary data.</text>
</comment>
<dbReference type="InterPro" id="IPR005117">
    <property type="entry name" value="NiRdtase/SiRdtase_haem-b_fer"/>
</dbReference>
<dbReference type="Gene3D" id="3.30.413.10">
    <property type="entry name" value="Sulfite Reductase Hemoprotein, domain 1"/>
    <property type="match status" value="2"/>
</dbReference>
<dbReference type="EMBL" id="BMQS01000008">
    <property type="protein sequence ID" value="GGT94923.1"/>
    <property type="molecule type" value="Genomic_DNA"/>
</dbReference>
<dbReference type="Pfam" id="PF03460">
    <property type="entry name" value="NIR_SIR_ferr"/>
    <property type="match status" value="1"/>
</dbReference>
<dbReference type="GO" id="GO:0051539">
    <property type="term" value="F:4 iron, 4 sulfur cluster binding"/>
    <property type="evidence" value="ECO:0007669"/>
    <property type="project" value="UniProtKB-KW"/>
</dbReference>
<dbReference type="GO" id="GO:0016491">
    <property type="term" value="F:oxidoreductase activity"/>
    <property type="evidence" value="ECO:0007669"/>
    <property type="project" value="InterPro"/>
</dbReference>
<evidence type="ECO:0000256" key="1">
    <source>
        <dbReference type="ARBA" id="ARBA00022485"/>
    </source>
</evidence>
<evidence type="ECO:0000259" key="7">
    <source>
        <dbReference type="Pfam" id="PF03460"/>
    </source>
</evidence>
<evidence type="ECO:0000256" key="5">
    <source>
        <dbReference type="SAM" id="MobiDB-lite"/>
    </source>
</evidence>
<feature type="domain" description="Nitrite/Sulfite reductase ferredoxin-like" evidence="7">
    <location>
        <begin position="73"/>
        <end position="147"/>
    </location>
</feature>
<dbReference type="OrthoDB" id="15347at2157"/>
<reference evidence="8" key="2">
    <citation type="submission" date="2020-09" db="EMBL/GenBank/DDBJ databases">
        <authorList>
            <person name="Sun Q."/>
            <person name="Ohkuma M."/>
        </authorList>
    </citation>
    <scope>NUCLEOTIDE SEQUENCE</scope>
    <source>
        <strain evidence="8">JCM 31740</strain>
    </source>
</reference>
<accession>A0A830H465</accession>
<keyword evidence="4" id="KW-0411">Iron-sulfur</keyword>
<evidence type="ECO:0000313" key="8">
    <source>
        <dbReference type="EMBL" id="GGT94923.1"/>
    </source>
</evidence>
<dbReference type="PANTHER" id="PTHR11493">
    <property type="entry name" value="SULFITE REDUCTASE [NADPH] SUBUNIT BETA-RELATED"/>
    <property type="match status" value="1"/>
</dbReference>
<proteinExistence type="predicted"/>
<feature type="domain" description="Nitrite/sulphite reductase 4Fe-4S" evidence="6">
    <location>
        <begin position="156"/>
        <end position="349"/>
    </location>
</feature>
<evidence type="ECO:0000256" key="2">
    <source>
        <dbReference type="ARBA" id="ARBA00022723"/>
    </source>
</evidence>
<dbReference type="InterPro" id="IPR045169">
    <property type="entry name" value="NO2/SO3_Rdtase_4Fe4S_prot"/>
</dbReference>
<feature type="region of interest" description="Disordered" evidence="5">
    <location>
        <begin position="628"/>
        <end position="649"/>
    </location>
</feature>
<dbReference type="Gene3D" id="3.90.480.10">
    <property type="entry name" value="Sulfite Reductase Hemoprotein,Domain 2"/>
    <property type="match status" value="1"/>
</dbReference>